<comment type="caution">
    <text evidence="3">The sequence shown here is derived from an EMBL/GenBank/DDBJ whole genome shotgun (WGS) entry which is preliminary data.</text>
</comment>
<gene>
    <name evidence="3" type="ORF">GO755_27000</name>
</gene>
<sequence>MSLSTESTLLPSQAGRKTVISLELVLIAYRQFIREIIQTAQQRQSGYACFANAHMVVEAVHDPAFASMVNVATWTTADGVPLAWALRLLYGIRQERITGLDVLPTLLQEAAQHEIPVYFYGSTAEVLNTCASFCHRHHPDLTIAGMYAPPFRPLTPSEEAEVIDRIRSSGAGLVFVALGCPKQEKWMAALSNRIPAVLLGVGGALPVTVGIQKRAPRWMQLAGLEWLYRFVQEPRRLFSRYFITNSLFVFYLTRQWIRQLRQTGN</sequence>
<dbReference type="PANTHER" id="PTHR34136:SF1">
    <property type="entry name" value="UDP-N-ACETYL-D-MANNOSAMINURONIC ACID TRANSFERASE"/>
    <property type="match status" value="1"/>
</dbReference>
<dbReference type="RefSeq" id="WP_157588429.1">
    <property type="nucleotide sequence ID" value="NZ_WPIN01000012.1"/>
</dbReference>
<dbReference type="Proteomes" id="UP000436006">
    <property type="component" value="Unassembled WGS sequence"/>
</dbReference>
<accession>A0A7K1SIS5</accession>
<dbReference type="EMBL" id="WPIN01000012">
    <property type="protein sequence ID" value="MVM33717.1"/>
    <property type="molecule type" value="Genomic_DNA"/>
</dbReference>
<dbReference type="InterPro" id="IPR004629">
    <property type="entry name" value="WecG_TagA_CpsF"/>
</dbReference>
<name>A0A7K1SIS5_9BACT</name>
<evidence type="ECO:0000256" key="1">
    <source>
        <dbReference type="ARBA" id="ARBA00022676"/>
    </source>
</evidence>
<dbReference type="AlphaFoldDB" id="A0A7K1SIS5"/>
<evidence type="ECO:0000313" key="3">
    <source>
        <dbReference type="EMBL" id="MVM33717.1"/>
    </source>
</evidence>
<dbReference type="NCBIfam" id="TIGR00696">
    <property type="entry name" value="wecG_tagA_cpsF"/>
    <property type="match status" value="1"/>
</dbReference>
<reference evidence="3 4" key="1">
    <citation type="submission" date="2019-12" db="EMBL/GenBank/DDBJ databases">
        <title>Spirosoma sp. HMF4905 genome sequencing and assembly.</title>
        <authorList>
            <person name="Kang H."/>
            <person name="Cha I."/>
            <person name="Kim H."/>
            <person name="Joh K."/>
        </authorList>
    </citation>
    <scope>NUCLEOTIDE SEQUENCE [LARGE SCALE GENOMIC DNA]</scope>
    <source>
        <strain evidence="3 4">HMF4905</strain>
    </source>
</reference>
<evidence type="ECO:0000256" key="2">
    <source>
        <dbReference type="ARBA" id="ARBA00022679"/>
    </source>
</evidence>
<dbReference type="Pfam" id="PF03808">
    <property type="entry name" value="Glyco_tran_WecG"/>
    <property type="match status" value="1"/>
</dbReference>
<dbReference type="GO" id="GO:0016758">
    <property type="term" value="F:hexosyltransferase activity"/>
    <property type="evidence" value="ECO:0007669"/>
    <property type="project" value="TreeGrafter"/>
</dbReference>
<dbReference type="CDD" id="cd06533">
    <property type="entry name" value="Glyco_transf_WecG_TagA"/>
    <property type="match status" value="1"/>
</dbReference>
<organism evidence="3 4">
    <name type="scientific">Spirosoma arboris</name>
    <dbReference type="NCBI Taxonomy" id="2682092"/>
    <lineage>
        <taxon>Bacteria</taxon>
        <taxon>Pseudomonadati</taxon>
        <taxon>Bacteroidota</taxon>
        <taxon>Cytophagia</taxon>
        <taxon>Cytophagales</taxon>
        <taxon>Cytophagaceae</taxon>
        <taxon>Spirosoma</taxon>
    </lineage>
</organism>
<dbReference type="PANTHER" id="PTHR34136">
    <property type="match status" value="1"/>
</dbReference>
<proteinExistence type="predicted"/>
<keyword evidence="4" id="KW-1185">Reference proteome</keyword>
<evidence type="ECO:0000313" key="4">
    <source>
        <dbReference type="Proteomes" id="UP000436006"/>
    </source>
</evidence>
<keyword evidence="2 3" id="KW-0808">Transferase</keyword>
<protein>
    <submittedName>
        <fullName evidence="3">WecB/TagA/CpsF family glycosyltransferase</fullName>
    </submittedName>
</protein>
<keyword evidence="1" id="KW-0328">Glycosyltransferase</keyword>